<name>W3VRL3_MOEAP</name>
<dbReference type="Proteomes" id="UP000019462">
    <property type="component" value="Unassembled WGS sequence"/>
</dbReference>
<evidence type="ECO:0000313" key="3">
    <source>
        <dbReference type="Proteomes" id="UP000019462"/>
    </source>
</evidence>
<evidence type="ECO:0000313" key="2">
    <source>
        <dbReference type="EMBL" id="ETS64258.1"/>
    </source>
</evidence>
<keyword evidence="3" id="KW-1185">Reference proteome</keyword>
<accession>W3VRL3</accession>
<gene>
    <name evidence="2" type="ORF">PaG_01503</name>
</gene>
<proteinExistence type="predicted"/>
<dbReference type="HOGENOM" id="CLU_1787648_0_0_1"/>
<feature type="compositionally biased region" description="Low complexity" evidence="1">
    <location>
        <begin position="70"/>
        <end position="80"/>
    </location>
</feature>
<evidence type="ECO:0000256" key="1">
    <source>
        <dbReference type="SAM" id="MobiDB-lite"/>
    </source>
</evidence>
<comment type="caution">
    <text evidence="2">The sequence shown here is derived from an EMBL/GenBank/DDBJ whole genome shotgun (WGS) entry which is preliminary data.</text>
</comment>
<reference evidence="2 3" key="1">
    <citation type="journal article" date="2014" name="Genome Announc.">
        <title>Genome sequence of the basidiomycetous fungus Pseudozyma aphidis DSM70725, an efficient producer of biosurfactant mannosylerythritol lipids.</title>
        <authorList>
            <person name="Lorenz S."/>
            <person name="Guenther M."/>
            <person name="Grumaz C."/>
            <person name="Rupp S."/>
            <person name="Zibek S."/>
            <person name="Sohn K."/>
        </authorList>
    </citation>
    <scope>NUCLEOTIDE SEQUENCE [LARGE SCALE GENOMIC DNA]</scope>
    <source>
        <strain evidence="3">ATCC 32657 / CBS 517.83 / DSM 70725 / JCM 10318 / NBRC 10182 / NRRL Y-7954 / St-0401</strain>
    </source>
</reference>
<protein>
    <submittedName>
        <fullName evidence="2">Uncharacterized protein</fullName>
    </submittedName>
</protein>
<organism evidence="2 3">
    <name type="scientific">Moesziomyces aphidis</name>
    <name type="common">Pseudozyma aphidis</name>
    <dbReference type="NCBI Taxonomy" id="84754"/>
    <lineage>
        <taxon>Eukaryota</taxon>
        <taxon>Fungi</taxon>
        <taxon>Dikarya</taxon>
        <taxon>Basidiomycota</taxon>
        <taxon>Ustilaginomycotina</taxon>
        <taxon>Ustilaginomycetes</taxon>
        <taxon>Ustilaginales</taxon>
        <taxon>Ustilaginaceae</taxon>
        <taxon>Moesziomyces</taxon>
    </lineage>
</organism>
<sequence>MSVDPPSRSPSSTEIILFSCPSRSHSTSLPPGSRLLYRADITSLPIHHSLAVHHPVRHAESNTVSFNPASRSQSSSMPFSSALRLSPAPSWGIRLTFEPGIYNACDGGLGVGGPTHNASDRGTGSRCRRRRSLRWAPPLRLHDLR</sequence>
<dbReference type="EMBL" id="AWNI01000007">
    <property type="protein sequence ID" value="ETS64258.1"/>
    <property type="molecule type" value="Genomic_DNA"/>
</dbReference>
<feature type="region of interest" description="Disordered" evidence="1">
    <location>
        <begin position="61"/>
        <end position="80"/>
    </location>
</feature>
<dbReference type="AlphaFoldDB" id="W3VRL3"/>